<evidence type="ECO:0000313" key="1">
    <source>
        <dbReference type="EMBL" id="KAK2730973.1"/>
    </source>
</evidence>
<accession>A0AAD9Y0Q5</accession>
<dbReference type="EMBL" id="VYYT01000621">
    <property type="protein sequence ID" value="KAK2730973.1"/>
    <property type="molecule type" value="Genomic_DNA"/>
</dbReference>
<dbReference type="Proteomes" id="UP001281614">
    <property type="component" value="Unassembled WGS sequence"/>
</dbReference>
<dbReference type="AlphaFoldDB" id="A0AAD9Y0Q5"/>
<protein>
    <submittedName>
        <fullName evidence="1">Uncharacterized protein</fullName>
    </submittedName>
</protein>
<proteinExistence type="predicted"/>
<keyword evidence="2" id="KW-1185">Reference proteome</keyword>
<gene>
    <name evidence="1" type="ORF">CKAH01_09231</name>
</gene>
<evidence type="ECO:0000313" key="2">
    <source>
        <dbReference type="Proteomes" id="UP001281614"/>
    </source>
</evidence>
<name>A0AAD9Y0Q5_COLKA</name>
<organism evidence="1 2">
    <name type="scientific">Colletotrichum kahawae</name>
    <name type="common">Coffee berry disease fungus</name>
    <dbReference type="NCBI Taxonomy" id="34407"/>
    <lineage>
        <taxon>Eukaryota</taxon>
        <taxon>Fungi</taxon>
        <taxon>Dikarya</taxon>
        <taxon>Ascomycota</taxon>
        <taxon>Pezizomycotina</taxon>
        <taxon>Sordariomycetes</taxon>
        <taxon>Hypocreomycetidae</taxon>
        <taxon>Glomerellales</taxon>
        <taxon>Glomerellaceae</taxon>
        <taxon>Colletotrichum</taxon>
        <taxon>Colletotrichum gloeosporioides species complex</taxon>
    </lineage>
</organism>
<reference evidence="1" key="1">
    <citation type="submission" date="2023-02" db="EMBL/GenBank/DDBJ databases">
        <title>Colletotrichum kahawae CIFC_Que2 genome sequencing and assembly.</title>
        <authorList>
            <person name="Baroncelli R."/>
        </authorList>
    </citation>
    <scope>NUCLEOTIDE SEQUENCE</scope>
    <source>
        <strain evidence="1">CIFC_Que2</strain>
    </source>
</reference>
<comment type="caution">
    <text evidence="1">The sequence shown here is derived from an EMBL/GenBank/DDBJ whole genome shotgun (WGS) entry which is preliminary data.</text>
</comment>
<sequence length="133" mass="15428">MLPFRDRGRSWRPTRPSVIPRRALGFPTARWPPTQSLLGSPRQRFECTYSTEYILIALARIPRKRRDDSVQLEKFSRPIVTRRCWASRASPVVAATIYLIIRSPVLLEGPLSPDSVTDHRTYQRSIAERSTFF</sequence>